<feature type="coiled-coil region" evidence="1">
    <location>
        <begin position="1822"/>
        <end position="1863"/>
    </location>
</feature>
<feature type="compositionally biased region" description="Basic and acidic residues" evidence="2">
    <location>
        <begin position="1076"/>
        <end position="1091"/>
    </location>
</feature>
<protein>
    <submittedName>
        <fullName evidence="6">Uncharacterized protein</fullName>
    </submittedName>
</protein>
<feature type="region of interest" description="Disordered" evidence="2">
    <location>
        <begin position="1998"/>
        <end position="2063"/>
    </location>
</feature>
<feature type="region of interest" description="Disordered" evidence="2">
    <location>
        <begin position="2846"/>
        <end position="2884"/>
    </location>
</feature>
<dbReference type="PANTHER" id="PTHR15678:SF6">
    <property type="entry name" value="BRIDGE-LIKE LIPID TRANSFER PROTEIN FAMILY MEMBER 2"/>
    <property type="match status" value="1"/>
</dbReference>
<dbReference type="RefSeq" id="XP_020118310.1">
    <property type="nucleotide sequence ID" value="XM_020268956.1"/>
</dbReference>
<feature type="compositionally biased region" description="Low complexity" evidence="2">
    <location>
        <begin position="102"/>
        <end position="116"/>
    </location>
</feature>
<feature type="region of interest" description="Disordered" evidence="2">
    <location>
        <begin position="2586"/>
        <end position="2656"/>
    </location>
</feature>
<feature type="domain" description="FMP27 SW motif-containing RBG unit" evidence="4">
    <location>
        <begin position="1134"/>
        <end position="1236"/>
    </location>
</feature>
<feature type="region of interest" description="Disordered" evidence="2">
    <location>
        <begin position="91"/>
        <end position="130"/>
    </location>
</feature>
<evidence type="ECO:0000256" key="1">
    <source>
        <dbReference type="SAM" id="Coils"/>
    </source>
</evidence>
<feature type="region of interest" description="Disordered" evidence="2">
    <location>
        <begin position="1057"/>
        <end position="1130"/>
    </location>
</feature>
<dbReference type="Pfam" id="PF10344">
    <property type="entry name" value="Hobbit"/>
    <property type="match status" value="3"/>
</dbReference>
<keyword evidence="1" id="KW-0175">Coiled coil</keyword>
<evidence type="ECO:0000259" key="5">
    <source>
        <dbReference type="SMART" id="SM01216"/>
    </source>
</evidence>
<accession>A0A225ARI3</accession>
<keyword evidence="7" id="KW-1185">Reference proteome</keyword>
<feature type="region of interest" description="Disordered" evidence="2">
    <location>
        <begin position="704"/>
        <end position="749"/>
    </location>
</feature>
<comment type="caution">
    <text evidence="6">The sequence shown here is derived from an EMBL/GenBank/DDBJ whole genome shotgun (WGS) entry which is preliminary data.</text>
</comment>
<feature type="compositionally biased region" description="Basic residues" evidence="2">
    <location>
        <begin position="710"/>
        <end position="721"/>
    </location>
</feature>
<dbReference type="InterPro" id="IPR019449">
    <property type="entry name" value="FMP27_WPPW_RBG"/>
</dbReference>
<evidence type="ECO:0000259" key="4">
    <source>
        <dbReference type="SMART" id="SM01215"/>
    </source>
</evidence>
<proteinExistence type="predicted"/>
<feature type="compositionally biased region" description="Polar residues" evidence="2">
    <location>
        <begin position="2762"/>
        <end position="2793"/>
    </location>
</feature>
<organism evidence="6 7">
    <name type="scientific">Talaromyces atroroseus</name>
    <dbReference type="NCBI Taxonomy" id="1441469"/>
    <lineage>
        <taxon>Eukaryota</taxon>
        <taxon>Fungi</taxon>
        <taxon>Dikarya</taxon>
        <taxon>Ascomycota</taxon>
        <taxon>Pezizomycotina</taxon>
        <taxon>Eurotiomycetes</taxon>
        <taxon>Eurotiomycetidae</taxon>
        <taxon>Eurotiales</taxon>
        <taxon>Trichocomaceae</taxon>
        <taxon>Talaromyces</taxon>
        <taxon>Talaromyces sect. Trachyspermi</taxon>
    </lineage>
</organism>
<feature type="domain" description="FMP27/BLTP2/Hobbit GFWDK motif-containing RBG unit" evidence="3">
    <location>
        <begin position="1254"/>
        <end position="1413"/>
    </location>
</feature>
<feature type="compositionally biased region" description="Polar residues" evidence="2">
    <location>
        <begin position="839"/>
        <end position="849"/>
    </location>
</feature>
<reference evidence="6 7" key="1">
    <citation type="submission" date="2015-06" db="EMBL/GenBank/DDBJ databases">
        <title>Talaromyces atroroseus IBT 11181 draft genome.</title>
        <authorList>
            <person name="Rasmussen K.B."/>
            <person name="Rasmussen S."/>
            <person name="Petersen B."/>
            <person name="Sicheritz-Ponten T."/>
            <person name="Mortensen U.H."/>
            <person name="Thrane U."/>
        </authorList>
    </citation>
    <scope>NUCLEOTIDE SEQUENCE [LARGE SCALE GENOMIC DNA]</scope>
    <source>
        <strain evidence="6 7">IBT 11181</strain>
    </source>
</reference>
<evidence type="ECO:0000259" key="3">
    <source>
        <dbReference type="SMART" id="SM01214"/>
    </source>
</evidence>
<dbReference type="SMART" id="SM01216">
    <property type="entry name" value="Fmp27_WPPW"/>
    <property type="match status" value="1"/>
</dbReference>
<feature type="compositionally biased region" description="Basic and acidic residues" evidence="2">
    <location>
        <begin position="1896"/>
        <end position="1928"/>
    </location>
</feature>
<feature type="region of interest" description="Disordered" evidence="2">
    <location>
        <begin position="2743"/>
        <end position="2793"/>
    </location>
</feature>
<dbReference type="STRING" id="1441469.A0A225ARI3"/>
<feature type="compositionally biased region" description="Basic and acidic residues" evidence="2">
    <location>
        <begin position="1099"/>
        <end position="1118"/>
    </location>
</feature>
<evidence type="ECO:0000313" key="7">
    <source>
        <dbReference type="Proteomes" id="UP000214365"/>
    </source>
</evidence>
<feature type="region of interest" description="Disordered" evidence="2">
    <location>
        <begin position="1896"/>
        <end position="1935"/>
    </location>
</feature>
<gene>
    <name evidence="6" type="ORF">UA08_06655</name>
</gene>
<dbReference type="SMART" id="SM01214">
    <property type="entry name" value="Fmp27_GFWDK"/>
    <property type="match status" value="1"/>
</dbReference>
<name>A0A225ARI3_TALAT</name>
<evidence type="ECO:0000256" key="2">
    <source>
        <dbReference type="SAM" id="MobiDB-lite"/>
    </source>
</evidence>
<feature type="compositionally biased region" description="Low complexity" evidence="2">
    <location>
        <begin position="2630"/>
        <end position="2640"/>
    </location>
</feature>
<dbReference type="PANTHER" id="PTHR15678">
    <property type="entry name" value="ANTIGEN MLAA-22-RELATED"/>
    <property type="match status" value="1"/>
</dbReference>
<dbReference type="Proteomes" id="UP000214365">
    <property type="component" value="Unassembled WGS sequence"/>
</dbReference>
<feature type="compositionally biased region" description="Low complexity" evidence="2">
    <location>
        <begin position="731"/>
        <end position="745"/>
    </location>
</feature>
<feature type="compositionally biased region" description="Basic and acidic residues" evidence="2">
    <location>
        <begin position="2852"/>
        <end position="2871"/>
    </location>
</feature>
<feature type="region of interest" description="Disordered" evidence="2">
    <location>
        <begin position="839"/>
        <end position="862"/>
    </location>
</feature>
<feature type="region of interest" description="Disordered" evidence="2">
    <location>
        <begin position="2515"/>
        <end position="2545"/>
    </location>
</feature>
<dbReference type="InterPro" id="IPR045167">
    <property type="entry name" value="Hobbit"/>
</dbReference>
<dbReference type="GeneID" id="31006410"/>
<dbReference type="EMBL" id="LFMY01000010">
    <property type="protein sequence ID" value="OKL58189.1"/>
    <property type="molecule type" value="Genomic_DNA"/>
</dbReference>
<dbReference type="InterPro" id="IPR019441">
    <property type="entry name" value="FMP27/BLTP2/Hobbit_GFWDK_RBG"/>
</dbReference>
<feature type="compositionally biased region" description="Basic and acidic residues" evidence="2">
    <location>
        <begin position="2023"/>
        <end position="2039"/>
    </location>
</feature>
<feature type="domain" description="FMP27 WPPW motif-containing RBG unit" evidence="5">
    <location>
        <begin position="1652"/>
        <end position="2172"/>
    </location>
</feature>
<dbReference type="OrthoDB" id="1562405at2759"/>
<dbReference type="InterPro" id="IPR019415">
    <property type="entry name" value="FMP27_SW_RBG"/>
</dbReference>
<dbReference type="SMART" id="SM01215">
    <property type="entry name" value="Fmp27_SW"/>
    <property type="match status" value="1"/>
</dbReference>
<sequence length="2884" mass="328525">MSLFNPTTVLVALLLLYISTFILFAFVRVATGVSIQRVGYFSLRRISYTPQDGVQIDIRALGLSLHRPSFSQPTWIRLRLTDLKVTIDPQKLKNGNHGTRESYSSSSSTTVSNNSSPELHQGATFGSAKGSKRSQTWRRLTRWKESLKRLHTYIQWLAIIDLHATNTSVYFVDAGSIQVGSLTLAVDTRRNMVEQGRLFRHKKQQPQAPRSAEWIINIRNILLAVDGREPMEVMDNLQSNIHGHLYRDLEGLRDTSVAVKIGRLHFPYDTLMLLSKRIQESRKASSKLDMPSETDDEISFADFVEELDKPGSREEAIVQTVADSREFVTSILRGIEEIQLALSFFRISRSFQSLSTGQKDMQLNLVTHEIGIDLHRMDPNSPAHRMYFQRRDTAHQALLAAISISVSMEDGSGATDRLLYIPMATTTIKTTLPSKTVYVSDERDAAERNSNVLFANCVITSPSLDMEPRHVSQVLQLAETRTPSPRGKKRDNNRIISRLLPKARINFSVHEPVVRFVLPIPKEAPADGGDYNLLISSISSISLDIESFHSSEGGFHYSLSSTYRVASHQLYYQTPAGIKHNLLQTQDMEIRVHLNTTPDICVFVSGSLNSFSAHMVNPNVNRGIKQVVEQVRAQLQPRNRMPSMNPEQKSSFLRRLPPWLMRVQFEANELTFEVAGLPPGSSKTNRGVALQLDSWTADYRAQKLEPTKSSLRRRTSSHSHSHSSLGDDSPFRFTPTSPPRRSGTGHADGRRLAVHIRGLEGFVIESEDYMESESFLSLPRCEVALSTHSDLQGPIFHINSSIKALFLEFSLYRTYSLGVALNVLSETFMKTLATNSSHAFQSEDSSSTLPAPPRPPSQRSELTTVDVRVGLVRVKGIMPDDPRFMLQVYGLAAGSHRWSAPFVRWQSARLHVASPKFGNVWARFLSMNTVRVDLRESKRRHGQELREERSIDISAEWIRIGVPSHMVMHQVFNNFNVTFKSLKTLYQRFKTNSDIDVLEKEPEGPKKVPRISLRSRTLAFQLEDDAFEWKLGCIYRAGLVEQRHRIAREEAFRLKTQKIREAQNRRAPSRFRTHSAHPDPHRGRRSDDRRRSVSIGPGEARRSFDGKPESYGRARYDTDGAANISSSSKVSEEEAWTRLQEYNSRNWKSKIDAAIQFQSESINQLRNVFSGGDQPPDDIEDDEPILAFPTRPALMSTLISDVHLIIDKPSFPVNEYAQFLHRIGKGMPLDMKYSLLIPMSIHLDMGEARVTLRDYPLDLLHIPALRPGQSSRMPSWSLQTNFVIAEEFRTRESTRDVPVCIVPPTKLADGQETQGLYITVRRTIAPVKTYSEPTFDINTSLPTSITWCMSYQPVIQDMMKIIEGFTKPELDPSERVGFWDKIRLSFHSRIKVRWKGDGDVHLRLKGSRDPYIITGFGAGFVMCWRKDVQWNIHPTDDPKEFMTVTSGEYVLAVPDYSHEARYSYAYALDVPSSQHPSGQAKNAAHFKKVMMKLSGSVKWIAGLVFERNVDSGRSFDFKSHFHVVLRNPHYIDESQRKDYDAYRGFRSNHIHLSVAVISPNNTEQPMSNYNTVHLTPRLFTHFFHWWSLFSGVMSLPVRQGPLWPGITKTSKKFGRHLATVKYKLLLSPLFASHIYKHKDPEDYGEDVVTATGLKVRLANFKFDLHQRRERVKTPIKGRLKQMKSSAMRINRAELDFEAADFRAVSASIEGTTLDEVLGDHDNIVESFQQPIGSVDMSRFNIPDQDYTWIDMDDFVELDWILPQESNPKTKILPLAYTPRFTYFRQTDHGNAPTSDHADSQFGDEPTHNCVMSQGNGPWQVQMDLIKDRLKTLEIQTANHEHQLSEHEIQLQKADGENHDLKIKHELLVRQAESLARRHKFLDSGLRRLEKLVSGEEYTHDDCHGSEASSRTREDVESESDNDHKKMDGNYEPPDIDSANDFNNRFTIHNPQVKWNNALRDIMVRYGHQVSQRRGFVYYMSQQAVKFISDIVEEQNKHNQRRKGLFNHSPSRGGEKEQDDDDSVQDRIEQLLHDAKRYVNADDPSSASTTDRVRPHSSDFAENISPEFTSQRSYHLRLIAPQIQLQSDKNPRSVTLVTAKGMSLKVLSIMDKRRVSDDVSGLVQRRFSLDMDGAQFFVATQKNLKAHLQFYAGNKYGNAPGSAWPPWLTLEAMFDFELLPFGFSRIIQRTSASLRYDKYNNLRLKYNDQVVGSDNDSQNYHDADEGRVDQVWVEFPDVRAICDSTEYYSTYIIVLDLLLYNEPLEKVRSEKLEKIMYASDFSDLRGAPETVFRLQERIRQFEEIKEYFQVQAHRLDAKGWQDRITLERDLANCEEELFFIMKAITTSQRRTDERSLSKSRASMRYCLSASDIVWHLMRDRNEPLVEFQLRNASYERTDNTDGSNHNVMEIQRLYALNLLENAVYPQMIVPYMDHKSRTEMSGDMMFRVQWYMLEAVAGIPVLDQFEVNMFPLKVQLERELGKKLFEYIFPGVGSNAFENGAFSPFMVKHIKPMDEEEDEEDTNDIGTPDFIHTPRSQGSTWTGEDPQALTGAGSIELRLQPTMILPDNNRKTAQSSRTNRLKVPQLTRMNRDGNRTSQADKSGVGLRSSALNKKKSAESMRALTRTSTERSIAAGSIASGSTGESKKFSLVKSSKKEQTDDLTQMMSRASNYMILAHVKINDVVLCLSYKGRGDRNIEDVHNFVFRLPVLEYRNKTWSNLELALRLKTDVIKALISHAPAILGNKFSRPRPSKQQQQRLRELASSSQILPASDTALNSGYSPTSATQSINSRDTTGSKRFQLNHAATSPSSPHSAHSTAMSSGTYPLRKSISYSSSNVSSLREPGIMINDTLVTRDNDSSASKQELREERPKTSQGLGAHSQDER</sequence>
<evidence type="ECO:0000313" key="6">
    <source>
        <dbReference type="EMBL" id="OKL58189.1"/>
    </source>
</evidence>